<dbReference type="InterPro" id="IPR025997">
    <property type="entry name" value="SBP_2_dom"/>
</dbReference>
<dbReference type="InterPro" id="IPR000843">
    <property type="entry name" value="HTH_LacI"/>
</dbReference>
<dbReference type="CDD" id="cd01392">
    <property type="entry name" value="HTH_LacI"/>
    <property type="match status" value="1"/>
</dbReference>
<gene>
    <name evidence="5" type="ORF">GCM10011348_47520</name>
</gene>
<dbReference type="AlphaFoldDB" id="A0A917ZRE9"/>
<dbReference type="Pfam" id="PF13407">
    <property type="entry name" value="Peripla_BP_4"/>
    <property type="match status" value="1"/>
</dbReference>
<sequence>MKTRFGIKQIAAQARVSQATVDRVLHQRPGVRFTTVQRVQQAIQELEAQAGIAGFAGRTFYIDVIMVAPSRFTGAVQQALHRVLPLLQPLRIRPRFHLHEEIDDDRLVGLLKDCFRRGSQGLILKAPDEPVINEAVRGITGAGIPVVTLTSDLPHSGRCTYIGMDDRAAGCTAAYLMLKWLGDRGDTVAVSLSSQVFRGEEEREMGFRQLLRERAPDVRIVEIAGGLGIHAGTYERTRQCLQREPGIRAVYSTGGANRAILEAFAAEGRPLEVFIGHDLDRDNRALLLEQHLDAVIDHDLEQDARRALLCLMRQHGAVTQDLPDSGSRIHIVTPYNL</sequence>
<evidence type="ECO:0000256" key="1">
    <source>
        <dbReference type="ARBA" id="ARBA00023015"/>
    </source>
</evidence>
<dbReference type="Pfam" id="PF00356">
    <property type="entry name" value="LacI"/>
    <property type="match status" value="1"/>
</dbReference>
<dbReference type="PANTHER" id="PTHR30146">
    <property type="entry name" value="LACI-RELATED TRANSCRIPTIONAL REPRESSOR"/>
    <property type="match status" value="1"/>
</dbReference>
<keyword evidence="3" id="KW-0804">Transcription</keyword>
<accession>A0A917ZRE9</accession>
<evidence type="ECO:0000259" key="4">
    <source>
        <dbReference type="PROSITE" id="PS50932"/>
    </source>
</evidence>
<name>A0A917ZRE9_9GAMM</name>
<dbReference type="Proteomes" id="UP000599578">
    <property type="component" value="Unassembled WGS sequence"/>
</dbReference>
<keyword evidence="1" id="KW-0805">Transcription regulation</keyword>
<dbReference type="InterPro" id="IPR010982">
    <property type="entry name" value="Lambda_DNA-bd_dom_sf"/>
</dbReference>
<dbReference type="PANTHER" id="PTHR30146:SF152">
    <property type="entry name" value="TRANSCRIPTIONAL REGULATORY PROTEIN"/>
    <property type="match status" value="1"/>
</dbReference>
<dbReference type="GO" id="GO:0003700">
    <property type="term" value="F:DNA-binding transcription factor activity"/>
    <property type="evidence" value="ECO:0007669"/>
    <property type="project" value="TreeGrafter"/>
</dbReference>
<reference evidence="5 6" key="1">
    <citation type="journal article" date="2014" name="Int. J. Syst. Evol. Microbiol.">
        <title>Complete genome sequence of Corynebacterium casei LMG S-19264T (=DSM 44701T), isolated from a smear-ripened cheese.</title>
        <authorList>
            <consortium name="US DOE Joint Genome Institute (JGI-PGF)"/>
            <person name="Walter F."/>
            <person name="Albersmeier A."/>
            <person name="Kalinowski J."/>
            <person name="Ruckert C."/>
        </authorList>
    </citation>
    <scope>NUCLEOTIDE SEQUENCE [LARGE SCALE GENOMIC DNA]</scope>
    <source>
        <strain evidence="5 6">CGMCC 1.7286</strain>
    </source>
</reference>
<dbReference type="SUPFAM" id="SSF47413">
    <property type="entry name" value="lambda repressor-like DNA-binding domains"/>
    <property type="match status" value="1"/>
</dbReference>
<keyword evidence="2 5" id="KW-0238">DNA-binding</keyword>
<dbReference type="InterPro" id="IPR028082">
    <property type="entry name" value="Peripla_BP_I"/>
</dbReference>
<dbReference type="RefSeq" id="WP_188863143.1">
    <property type="nucleotide sequence ID" value="NZ_BMLT01000027.1"/>
</dbReference>
<evidence type="ECO:0000256" key="3">
    <source>
        <dbReference type="ARBA" id="ARBA00023163"/>
    </source>
</evidence>
<dbReference type="CDD" id="cd06307">
    <property type="entry name" value="PBP1_sugar_binding"/>
    <property type="match status" value="1"/>
</dbReference>
<dbReference type="GO" id="GO:0055085">
    <property type="term" value="P:transmembrane transport"/>
    <property type="evidence" value="ECO:0007669"/>
    <property type="project" value="UniProtKB-ARBA"/>
</dbReference>
<comment type="caution">
    <text evidence="5">The sequence shown here is derived from an EMBL/GenBank/DDBJ whole genome shotgun (WGS) entry which is preliminary data.</text>
</comment>
<dbReference type="SUPFAM" id="SSF53822">
    <property type="entry name" value="Periplasmic binding protein-like I"/>
    <property type="match status" value="1"/>
</dbReference>
<evidence type="ECO:0000313" key="6">
    <source>
        <dbReference type="Proteomes" id="UP000599578"/>
    </source>
</evidence>
<dbReference type="Gene3D" id="1.10.260.40">
    <property type="entry name" value="lambda repressor-like DNA-binding domains"/>
    <property type="match status" value="1"/>
</dbReference>
<keyword evidence="6" id="KW-1185">Reference proteome</keyword>
<proteinExistence type="predicted"/>
<dbReference type="Gene3D" id="3.40.50.2300">
    <property type="match status" value="2"/>
</dbReference>
<feature type="domain" description="HTH lacI-type" evidence="4">
    <location>
        <begin position="7"/>
        <end position="46"/>
    </location>
</feature>
<protein>
    <submittedName>
        <fullName evidence="5">DNA-binding protein</fullName>
    </submittedName>
</protein>
<dbReference type="GO" id="GO:0000976">
    <property type="term" value="F:transcription cis-regulatory region binding"/>
    <property type="evidence" value="ECO:0007669"/>
    <property type="project" value="TreeGrafter"/>
</dbReference>
<evidence type="ECO:0000313" key="5">
    <source>
        <dbReference type="EMBL" id="GGO89541.1"/>
    </source>
</evidence>
<dbReference type="SMART" id="SM00354">
    <property type="entry name" value="HTH_LACI"/>
    <property type="match status" value="1"/>
</dbReference>
<dbReference type="EMBL" id="BMLT01000027">
    <property type="protein sequence ID" value="GGO89541.1"/>
    <property type="molecule type" value="Genomic_DNA"/>
</dbReference>
<evidence type="ECO:0000256" key="2">
    <source>
        <dbReference type="ARBA" id="ARBA00023125"/>
    </source>
</evidence>
<dbReference type="PROSITE" id="PS50932">
    <property type="entry name" value="HTH_LACI_2"/>
    <property type="match status" value="1"/>
</dbReference>
<organism evidence="5 6">
    <name type="scientific">Marinobacterium nitratireducens</name>
    <dbReference type="NCBI Taxonomy" id="518897"/>
    <lineage>
        <taxon>Bacteria</taxon>
        <taxon>Pseudomonadati</taxon>
        <taxon>Pseudomonadota</taxon>
        <taxon>Gammaproteobacteria</taxon>
        <taxon>Oceanospirillales</taxon>
        <taxon>Oceanospirillaceae</taxon>
        <taxon>Marinobacterium</taxon>
    </lineage>
</organism>